<protein>
    <recommendedName>
        <fullName evidence="3">HK97 gp10 family phage protein</fullName>
    </recommendedName>
</protein>
<dbReference type="OrthoDB" id="2242464at2"/>
<dbReference type="EMBL" id="QZFR01000007">
    <property type="protein sequence ID" value="RXV75227.1"/>
    <property type="molecule type" value="Genomic_DNA"/>
</dbReference>
<evidence type="ECO:0000313" key="2">
    <source>
        <dbReference type="Proteomes" id="UP000289316"/>
    </source>
</evidence>
<comment type="caution">
    <text evidence="1">The sequence shown here is derived from an EMBL/GenBank/DDBJ whole genome shotgun (WGS) entry which is preliminary data.</text>
</comment>
<reference evidence="1 2" key="1">
    <citation type="submission" date="2018-09" db="EMBL/GenBank/DDBJ databases">
        <title>Murine metabolic-syndrome-specific gut microbial biobank.</title>
        <authorList>
            <person name="Liu C."/>
        </authorList>
    </citation>
    <scope>NUCLEOTIDE SEQUENCE [LARGE SCALE GENOMIC DNA]</scope>
    <source>
        <strain evidence="1 2">C-30</strain>
    </source>
</reference>
<dbReference type="AlphaFoldDB" id="A0A4Q2B0E9"/>
<gene>
    <name evidence="1" type="ORF">D6C19_01935</name>
</gene>
<name>A0A4Q2B0E9_9LACO</name>
<organism evidence="1 2">
    <name type="scientific">Ligilactobacillus murinus</name>
    <dbReference type="NCBI Taxonomy" id="1622"/>
    <lineage>
        <taxon>Bacteria</taxon>
        <taxon>Bacillati</taxon>
        <taxon>Bacillota</taxon>
        <taxon>Bacilli</taxon>
        <taxon>Lactobacillales</taxon>
        <taxon>Lactobacillaceae</taxon>
        <taxon>Ligilactobacillus</taxon>
    </lineage>
</organism>
<proteinExistence type="predicted"/>
<evidence type="ECO:0008006" key="3">
    <source>
        <dbReference type="Google" id="ProtNLM"/>
    </source>
</evidence>
<sequence length="137" mass="15502">MSVKITGVEEVLAKLEQKFSQSKMTQVEKRALSIAGRVIAVRLRSAVSSYRDTGATVREIKVSTPRRKDGKIQLKIGWAGDGTKQRWRLVHLNEFGYTRNGRTYSPRGLGVIKKSYDSSKNVAKQMEIHELRKALIK</sequence>
<dbReference type="Proteomes" id="UP000289316">
    <property type="component" value="Unassembled WGS sequence"/>
</dbReference>
<evidence type="ECO:0000313" key="1">
    <source>
        <dbReference type="EMBL" id="RXV75227.1"/>
    </source>
</evidence>
<accession>A0A4Q2B0E9</accession>
<dbReference type="RefSeq" id="WP_129303189.1">
    <property type="nucleotide sequence ID" value="NZ_QZFR01000007.1"/>
</dbReference>